<comment type="caution">
    <text evidence="1">The sequence shown here is derived from an EMBL/GenBank/DDBJ whole genome shotgun (WGS) entry which is preliminary data.</text>
</comment>
<name>A0A7J6QUG2_PEROL</name>
<feature type="non-terminal residue" evidence="1">
    <location>
        <position position="238"/>
    </location>
</feature>
<dbReference type="EMBL" id="JABANM010027034">
    <property type="protein sequence ID" value="KAF4711978.1"/>
    <property type="molecule type" value="Genomic_DNA"/>
</dbReference>
<gene>
    <name evidence="1" type="ORF">FOZ62_011922</name>
</gene>
<evidence type="ECO:0000313" key="1">
    <source>
        <dbReference type="EMBL" id="KAF4711978.1"/>
    </source>
</evidence>
<organism evidence="1 2">
    <name type="scientific">Perkinsus olseni</name>
    <name type="common">Perkinsus atlanticus</name>
    <dbReference type="NCBI Taxonomy" id="32597"/>
    <lineage>
        <taxon>Eukaryota</taxon>
        <taxon>Sar</taxon>
        <taxon>Alveolata</taxon>
        <taxon>Perkinsozoa</taxon>
        <taxon>Perkinsea</taxon>
        <taxon>Perkinsida</taxon>
        <taxon>Perkinsidae</taxon>
        <taxon>Perkinsus</taxon>
    </lineage>
</organism>
<proteinExistence type="predicted"/>
<protein>
    <submittedName>
        <fullName evidence="1">Uncharacterized protein</fullName>
    </submittedName>
</protein>
<accession>A0A7J6QUG2</accession>
<reference evidence="1 2" key="1">
    <citation type="submission" date="2020-04" db="EMBL/GenBank/DDBJ databases">
        <title>Perkinsus olseni comparative genomics.</title>
        <authorList>
            <person name="Bogema D.R."/>
        </authorList>
    </citation>
    <scope>NUCLEOTIDE SEQUENCE [LARGE SCALE GENOMIC DNA]</scope>
    <source>
        <strain evidence="1">ATCC PRA-205</strain>
    </source>
</reference>
<dbReference type="Proteomes" id="UP000574390">
    <property type="component" value="Unassembled WGS sequence"/>
</dbReference>
<feature type="non-terminal residue" evidence="1">
    <location>
        <position position="1"/>
    </location>
</feature>
<dbReference type="AlphaFoldDB" id="A0A7J6QUG2"/>
<sequence length="238" mass="26302">ARGVRIHRPIIIWNEGAQSGNIFDPIAHSEEIEKAVLGSFAGSPSLARSGRIAPLVVCSDRKVDYQSSTDSSIGTVSSSTARNCLGVYTLSMYLNGDDAEMKMLVKLVRSPDYEVETITATTEVFPNLLRDPRCSVPFCIIDVVHYEDAEECDEGDAALRQEPNVLYHIHVSRFESQCTVPLSDLLMKWWFNSAAPTNIAELCRSFGSFLAAFHRDYPQLNHGDMNPTNVLVGTTSEV</sequence>
<evidence type="ECO:0000313" key="2">
    <source>
        <dbReference type="Proteomes" id="UP000574390"/>
    </source>
</evidence>